<keyword evidence="1" id="KW-0233">DNA recombination</keyword>
<gene>
    <name evidence="2" type="ORF">COM96_19385</name>
</gene>
<evidence type="ECO:0000313" key="2">
    <source>
        <dbReference type="EMBL" id="PEC20401.1"/>
    </source>
</evidence>
<dbReference type="AlphaFoldDB" id="A0A2A7HTU7"/>
<evidence type="ECO:0000313" key="3">
    <source>
        <dbReference type="Proteomes" id="UP000220006"/>
    </source>
</evidence>
<comment type="caution">
    <text evidence="2">The sequence shown here is derived from an EMBL/GenBank/DDBJ whole genome shotgun (WGS) entry which is preliminary data.</text>
</comment>
<sequence>MNLMNTEWLEIEDLPKGEDSESSKKQLKGVLRKLKAKYPTGDIWLKTPLEEKEPIICSGKKDFGYILPWALERGLMHHPEYRKVIIDYYSKFFGIVGGLCKELAELYQLVTEEEAEALKELRKDSQKELFVSSFYKLCVTFGKKLKDITDKDVLESCVDWSLNSIVASRNIIQKARFALGYTTKKQLIHWYKKKPVDKMVAEHPHLETPIRDYQKYMIAGGYSKTNITKKNTILSHFLSFLKEHGETVQLSNFQRTEFWAYYKWLGLKFGTSYTYAHVIDAKLFIEWGLNDYPDFPKTIDFPEGLSSKLNRAVTAEQENSGGRAFPIEGLAEGIIQECYAYVPETEREALCKDFWLIVGSCPVRFDFIHNLAIDCLKPMLNSDSFLGITSTYRDKGGNVNAQFPLLDDVGIEAIQRLQKRCHAKGFKAITNPINNLKYVHLFHEDNVNGLLARTAIRDFLKYKILPRIKEIEDYKIENDGKMFEIGAHGFRHFIATLVQAKTRNIKATQFVLGHHDEKMSMRYLRSKISRNTLLYSIVDGYEKKEISGKYYLKIIEMWNDDSIEDSKLFDAFISDMDLTTFLKKYGRKRDMGWCMSEDNCETYYRCWGCNLFVLRREEIEEAIELLATLFLEHRNLVQNSKDYTDNNPIAAASIKTQALIQKRLIDLCLSPEKIWEMVRLKLLGKDIKEALSNGDFALAAKE</sequence>
<protein>
    <submittedName>
        <fullName evidence="2">Uncharacterized protein</fullName>
    </submittedName>
</protein>
<reference evidence="2 3" key="1">
    <citation type="submission" date="2017-09" db="EMBL/GenBank/DDBJ databases">
        <title>Large-scale bioinformatics analysis of Bacillus genomes uncovers conserved roles of natural products in bacterial physiology.</title>
        <authorList>
            <consortium name="Agbiome Team Llc"/>
            <person name="Bleich R.M."/>
            <person name="Grubbs K.J."/>
            <person name="Santa Maria K.C."/>
            <person name="Allen S.E."/>
            <person name="Farag S."/>
            <person name="Shank E.A."/>
            <person name="Bowers A."/>
        </authorList>
    </citation>
    <scope>NUCLEOTIDE SEQUENCE [LARGE SCALE GENOMIC DNA]</scope>
    <source>
        <strain evidence="2 3">AFS096845</strain>
    </source>
</reference>
<accession>A0A2A7HTU7</accession>
<evidence type="ECO:0000256" key="1">
    <source>
        <dbReference type="ARBA" id="ARBA00023172"/>
    </source>
</evidence>
<proteinExistence type="predicted"/>
<dbReference type="InterPro" id="IPR013762">
    <property type="entry name" value="Integrase-like_cat_sf"/>
</dbReference>
<dbReference type="GO" id="GO:0015074">
    <property type="term" value="P:DNA integration"/>
    <property type="evidence" value="ECO:0007669"/>
    <property type="project" value="InterPro"/>
</dbReference>
<dbReference type="GO" id="GO:0003677">
    <property type="term" value="F:DNA binding"/>
    <property type="evidence" value="ECO:0007669"/>
    <property type="project" value="InterPro"/>
</dbReference>
<name>A0A2A7HTU7_BACCE</name>
<dbReference type="RefSeq" id="WP_097905128.1">
    <property type="nucleotide sequence ID" value="NZ_NVLK01000043.1"/>
</dbReference>
<dbReference type="GO" id="GO:0006310">
    <property type="term" value="P:DNA recombination"/>
    <property type="evidence" value="ECO:0007669"/>
    <property type="project" value="UniProtKB-KW"/>
</dbReference>
<dbReference type="Proteomes" id="UP000220006">
    <property type="component" value="Unassembled WGS sequence"/>
</dbReference>
<dbReference type="EMBL" id="NVLK01000043">
    <property type="protein sequence ID" value="PEC20401.1"/>
    <property type="molecule type" value="Genomic_DNA"/>
</dbReference>
<dbReference type="InterPro" id="IPR011010">
    <property type="entry name" value="DNA_brk_join_enz"/>
</dbReference>
<dbReference type="SUPFAM" id="SSF56349">
    <property type="entry name" value="DNA breaking-rejoining enzymes"/>
    <property type="match status" value="1"/>
</dbReference>
<organism evidence="2 3">
    <name type="scientific">Bacillus cereus</name>
    <dbReference type="NCBI Taxonomy" id="1396"/>
    <lineage>
        <taxon>Bacteria</taxon>
        <taxon>Bacillati</taxon>
        <taxon>Bacillota</taxon>
        <taxon>Bacilli</taxon>
        <taxon>Bacillales</taxon>
        <taxon>Bacillaceae</taxon>
        <taxon>Bacillus</taxon>
        <taxon>Bacillus cereus group</taxon>
    </lineage>
</organism>
<dbReference type="Gene3D" id="1.10.443.10">
    <property type="entry name" value="Intergrase catalytic core"/>
    <property type="match status" value="1"/>
</dbReference>